<proteinExistence type="predicted"/>
<feature type="compositionally biased region" description="Basic and acidic residues" evidence="2">
    <location>
        <begin position="1007"/>
        <end position="1016"/>
    </location>
</feature>
<feature type="compositionally biased region" description="Low complexity" evidence="2">
    <location>
        <begin position="989"/>
        <end position="1005"/>
    </location>
</feature>
<dbReference type="EMBL" id="SKCS01000196">
    <property type="protein sequence ID" value="TNN13333.1"/>
    <property type="molecule type" value="Genomic_DNA"/>
</dbReference>
<sequence length="1216" mass="140049">MSNKFIYDGETAPGGPSRRQISQHLHKLTSYSSDLDHLHKIKMEQQQCDQVTSLERLKFAQRYDNHFQPLHYFSGQSELKHNYSDSDEPSGFYQSIPLNQHYHSSHRQFTALDRLPKHKHIENSFHQKLQDSNLFMLHSDQQHHRHLKAPVVTTHGILMTDNAISSETSPTKMPSSTSFPLTISRETAFKPINYKFNDRNSSSSTQSIHEYKSESIVVNNMNNEVGYSISNNSRNHAKINSTPNLLDSINKINSSVDSFNNSDLLAYKQQLQKQQLQPFKQFQQREKSYHDNKVTKFKNECTTNSMEELLKRQKKLDHLQYCLQRYEIEREEAGQAIRRIEERMRELEARASDLLEYDISNSLSNEEINPLQQQQRQVGMADPSINKLCSQSQQLTTEDLESQYIHWLKSIENSTHTLKSSETDRNLSSIYAQNNYMYIESSANNENDTSTHQPKSLCTFKHSFDPMTSPIVSNTSSSKTTTSIDDIYNNKSNSSQQETKRNLLLEHLMVQRQRLATADASVALLAKRLMLLNTSPKVQQDSALEKTFYKQKVSYPGTPLEQITSTCDERVDKASLYNQHAISNTMIPNILRNSNLISGKVNPTTDSEYSTDNKYHSQLQRSFEDDILTYRHSPRQNITGWRKSSTIERTNSSSVHYLLDSYRLNSNNNSNNITRSTNVTRKFNDNSTNYFKDNSNNELSNLQQNGDLSIANAERQRLPTPIRSSIPVRNIKPYSYKTQQPTKYASENGYIELANASSSPTNDDDYTSRLLYGTSKTQLPSRRFFNTNTSNISMTGFLTPINCSSSSSSIAATQPLLCKESFLMEKSPLHNRLTPLLQQQYQSQIQQPKVAPPLPPKPNLFHPQISLQETVQTQEHLSAEDEEVYKFMSRSFDTNDEINLDFQPLDRNLTDSKQRPLPPPYYVNINNTNEEKLLTQRKVFSHRTSKTVNNNKASKFIKETIPLNRESQIHSESLTSLTNDLTKEDDGSNSRLLNSSSKSRKSLSSIEKMKNQPETHKSKRYIKQKSDYAFNLRDYLQTLHHPINELSIKISDTTLLPEQQGGICLTSLLGNWLTSRTSRAQKSSLVDESLDYFQCKIILNSRICGGYLWIMKKPSRQRSNNNSISNNIWDSIMRRVHDTTFNQSMNNIENEKHNKRIIIRSSNNPRWYRKWLSCDMLEQKIFICERKECGRIESTINFTTITDIHQSSTGSIIGLS</sequence>
<feature type="region of interest" description="Disordered" evidence="2">
    <location>
        <begin position="469"/>
        <end position="497"/>
    </location>
</feature>
<dbReference type="Proteomes" id="UP000311919">
    <property type="component" value="Unassembled WGS sequence"/>
</dbReference>
<evidence type="ECO:0000313" key="3">
    <source>
        <dbReference type="EMBL" id="TNN13333.1"/>
    </source>
</evidence>
<feature type="compositionally biased region" description="Low complexity" evidence="2">
    <location>
        <begin position="473"/>
        <end position="483"/>
    </location>
</feature>
<evidence type="ECO:0000256" key="2">
    <source>
        <dbReference type="SAM" id="MobiDB-lite"/>
    </source>
</evidence>
<dbReference type="OrthoDB" id="6239805at2759"/>
<evidence type="ECO:0000313" key="4">
    <source>
        <dbReference type="Proteomes" id="UP000311919"/>
    </source>
</evidence>
<feature type="coiled-coil region" evidence="1">
    <location>
        <begin position="323"/>
        <end position="357"/>
    </location>
</feature>
<evidence type="ECO:0000256" key="1">
    <source>
        <dbReference type="SAM" id="Coils"/>
    </source>
</evidence>
<feature type="region of interest" description="Disordered" evidence="2">
    <location>
        <begin position="977"/>
        <end position="1020"/>
    </location>
</feature>
<protein>
    <submittedName>
        <fullName evidence="3">Uncharacterized protein</fullName>
    </submittedName>
</protein>
<comment type="caution">
    <text evidence="3">The sequence shown here is derived from an EMBL/GenBank/DDBJ whole genome shotgun (WGS) entry which is preliminary data.</text>
</comment>
<keyword evidence="1" id="KW-0175">Coiled coil</keyword>
<keyword evidence="4" id="KW-1185">Reference proteome</keyword>
<reference evidence="3 4" key="1">
    <citation type="submission" date="2019-03" db="EMBL/GenBank/DDBJ databases">
        <title>An improved genome assembly of the fluke Schistosoma japonicum.</title>
        <authorList>
            <person name="Hu W."/>
            <person name="Luo F."/>
            <person name="Yin M."/>
            <person name="Mo X."/>
            <person name="Sun C."/>
            <person name="Wu Q."/>
            <person name="Zhu B."/>
            <person name="Xiang M."/>
            <person name="Wang J."/>
            <person name="Wang Y."/>
            <person name="Zhang T."/>
            <person name="Xu B."/>
            <person name="Zheng H."/>
            <person name="Feng Z."/>
        </authorList>
    </citation>
    <scope>NUCLEOTIDE SEQUENCE [LARGE SCALE GENOMIC DNA]</scope>
    <source>
        <strain evidence="3">HuSjv2</strain>
        <tissue evidence="3">Worms</tissue>
    </source>
</reference>
<gene>
    <name evidence="3" type="ORF">EWB00_003039</name>
</gene>
<accession>A0A4Z2DA06</accession>
<organism evidence="3 4">
    <name type="scientific">Schistosoma japonicum</name>
    <name type="common">Blood fluke</name>
    <dbReference type="NCBI Taxonomy" id="6182"/>
    <lineage>
        <taxon>Eukaryota</taxon>
        <taxon>Metazoa</taxon>
        <taxon>Spiralia</taxon>
        <taxon>Lophotrochozoa</taxon>
        <taxon>Platyhelminthes</taxon>
        <taxon>Trematoda</taxon>
        <taxon>Digenea</taxon>
        <taxon>Strigeidida</taxon>
        <taxon>Schistosomatoidea</taxon>
        <taxon>Schistosomatidae</taxon>
        <taxon>Schistosoma</taxon>
    </lineage>
</organism>
<name>A0A4Z2DA06_SCHJA</name>
<dbReference type="AlphaFoldDB" id="A0A4Z2DA06"/>